<evidence type="ECO:0000313" key="2">
    <source>
        <dbReference type="EMBL" id="MEQ2473535.1"/>
    </source>
</evidence>
<keyword evidence="1" id="KW-0812">Transmembrane</keyword>
<dbReference type="EMBL" id="JBBMFE010000015">
    <property type="protein sequence ID" value="MEQ2473535.1"/>
    <property type="molecule type" value="Genomic_DNA"/>
</dbReference>
<evidence type="ECO:0000256" key="1">
    <source>
        <dbReference type="SAM" id="Phobius"/>
    </source>
</evidence>
<sequence>MEFVMNELGVLGDHFGLVIIGCAELAIAAVYAGILLSRRTKNIRTKLALRDVEQKFLEEFSGKTDECCIVMENQNRLPLYAAGNLEGLMGVTLDEIRRDILSMGRKWISWRRPQEAPVWPYGCGSDIWF</sequence>
<feature type="transmembrane region" description="Helical" evidence="1">
    <location>
        <begin position="15"/>
        <end position="36"/>
    </location>
</feature>
<protein>
    <submittedName>
        <fullName evidence="2">Uncharacterized protein</fullName>
    </submittedName>
</protein>
<keyword evidence="3" id="KW-1185">Reference proteome</keyword>
<organism evidence="2 3">
    <name type="scientific">Laedolimicola intestinihominis</name>
    <dbReference type="NCBI Taxonomy" id="3133166"/>
    <lineage>
        <taxon>Bacteria</taxon>
        <taxon>Bacillati</taxon>
        <taxon>Bacillota</taxon>
        <taxon>Clostridia</taxon>
        <taxon>Lachnospirales</taxon>
        <taxon>Lachnospiraceae</taxon>
        <taxon>Laedolimicola</taxon>
    </lineage>
</organism>
<dbReference type="RefSeq" id="WP_349165130.1">
    <property type="nucleotide sequence ID" value="NZ_JBBMFE010000015.1"/>
</dbReference>
<evidence type="ECO:0000313" key="3">
    <source>
        <dbReference type="Proteomes" id="UP001438008"/>
    </source>
</evidence>
<reference evidence="2 3" key="1">
    <citation type="submission" date="2024-03" db="EMBL/GenBank/DDBJ databases">
        <title>Human intestinal bacterial collection.</title>
        <authorList>
            <person name="Pauvert C."/>
            <person name="Hitch T.C.A."/>
            <person name="Clavel T."/>
        </authorList>
    </citation>
    <scope>NUCLEOTIDE SEQUENCE [LARGE SCALE GENOMIC DNA]</scope>
    <source>
        <strain evidence="2 3">CLA-AA-H132</strain>
    </source>
</reference>
<dbReference type="Proteomes" id="UP001438008">
    <property type="component" value="Unassembled WGS sequence"/>
</dbReference>
<proteinExistence type="predicted"/>
<accession>A0ABV1FKG4</accession>
<comment type="caution">
    <text evidence="2">The sequence shown here is derived from an EMBL/GenBank/DDBJ whole genome shotgun (WGS) entry which is preliminary data.</text>
</comment>
<keyword evidence="1" id="KW-1133">Transmembrane helix</keyword>
<keyword evidence="1" id="KW-0472">Membrane</keyword>
<gene>
    <name evidence="2" type="ORF">WMO29_13710</name>
</gene>
<name>A0ABV1FKG4_9FIRM</name>